<dbReference type="FunFam" id="3.20.20.190:FF:000060">
    <property type="entry name" value="Phosphoinositide phospholipase C"/>
    <property type="match status" value="1"/>
</dbReference>
<dbReference type="SUPFAM" id="SSF51695">
    <property type="entry name" value="PLC-like phosphodiesterases"/>
    <property type="match status" value="1"/>
</dbReference>
<feature type="compositionally biased region" description="Low complexity" evidence="2">
    <location>
        <begin position="354"/>
        <end position="367"/>
    </location>
</feature>
<evidence type="ECO:0000313" key="5">
    <source>
        <dbReference type="Proteomes" id="UP000838763"/>
    </source>
</evidence>
<dbReference type="GO" id="GO:0016042">
    <property type="term" value="P:lipid catabolic process"/>
    <property type="evidence" value="ECO:0007669"/>
    <property type="project" value="UniProtKB-KW"/>
</dbReference>
<dbReference type="AlphaFoldDB" id="A0A9P1M7V2"/>
<sequence length="634" mass="69121">MSHPVDPSQPAGGGNSETIRVVESLNETLLTYLKTVFVSRCAPLPADQRWSAQQVAAFATEIQREAPAATATPTTEGLASVPEGGLDFAGFIKYMTSSATALTAPPKDDDLTWPLAAYFISSSHNTYLTGNQLSSDSSPSAYRDVLLRGCRCIEVDVWDGDDSDSEDSSDSSAEEIEGAKLKTKRSTFSKLKSKLPGSLSSKLEKTSLSSASSSSTFPSTAKKTEAKIAQSVKKVRTDGIPPLKPGAVEPRVLHGYTLTKDITFRDVCVAIRDYAFEVSDLPVIVSLEVHCKPEQQGRMVEIMQHAWKGRLVPAPETDATELPSPHDLRGKIIVKVKYAPPGTSPGTKLADKVAATPSSSPPAAAAGTGAAAGATKAKAKAASKITQALSDLGIYTRGKVEEVHEKQAVELFHHNLHYLMRTYPHGLRIGSSNLDPAPFWRKGIQVVALNWQNWDEGMMLNEGMFAGTHGYVLKPEANRPRLPTTPWISPSKSWLAKTFPSPDDDHANSFRPYVKTEIHVESPEERRGKVRPEAEAGREAEGEYKARTKKGRGREPDFKGEALRFTRVPGVVPELTFVRFTVRDDEIGRDDLAAWACVRLDRLRSGYRFVHLMDCAGRLTKGVLLVKVTKALSR</sequence>
<evidence type="ECO:0000256" key="1">
    <source>
        <dbReference type="RuleBase" id="RU361133"/>
    </source>
</evidence>
<dbReference type="SMART" id="SM00149">
    <property type="entry name" value="PLCYc"/>
    <property type="match status" value="1"/>
</dbReference>
<protein>
    <recommendedName>
        <fullName evidence="1">Phosphoinositide phospholipase C</fullName>
        <ecNumber evidence="1">3.1.4.11</ecNumber>
    </recommendedName>
</protein>
<dbReference type="Pfam" id="PF00388">
    <property type="entry name" value="PI-PLC-X"/>
    <property type="match status" value="1"/>
</dbReference>
<feature type="region of interest" description="Disordered" evidence="2">
    <location>
        <begin position="521"/>
        <end position="555"/>
    </location>
</feature>
<keyword evidence="5" id="KW-1185">Reference proteome</keyword>
<dbReference type="GO" id="GO:0048015">
    <property type="term" value="P:phosphatidylinositol-mediated signaling"/>
    <property type="evidence" value="ECO:0007669"/>
    <property type="project" value="TreeGrafter"/>
</dbReference>
<dbReference type="PANTHER" id="PTHR10336:SF82">
    <property type="entry name" value="PHOSPHOINOSITIDE PHOSPHOLIPASE C"/>
    <property type="match status" value="1"/>
</dbReference>
<dbReference type="Pfam" id="PF00387">
    <property type="entry name" value="PI-PLC-Y"/>
    <property type="match status" value="1"/>
</dbReference>
<dbReference type="InterPro" id="IPR017946">
    <property type="entry name" value="PLC-like_Pdiesterase_TIM-brl"/>
</dbReference>
<dbReference type="EMBL" id="CALLCH030000002">
    <property type="protein sequence ID" value="CAI4211510.1"/>
    <property type="molecule type" value="Genomic_DNA"/>
</dbReference>
<dbReference type="Proteomes" id="UP000838763">
    <property type="component" value="Unassembled WGS sequence"/>
</dbReference>
<dbReference type="Gene3D" id="3.20.20.190">
    <property type="entry name" value="Phosphatidylinositol (PI) phosphodiesterase"/>
    <property type="match status" value="1"/>
</dbReference>
<dbReference type="InterPro" id="IPR001192">
    <property type="entry name" value="PI-PLC_fam"/>
</dbReference>
<evidence type="ECO:0000256" key="2">
    <source>
        <dbReference type="SAM" id="MobiDB-lite"/>
    </source>
</evidence>
<dbReference type="PRINTS" id="PR00390">
    <property type="entry name" value="PHPHLIPASEC"/>
</dbReference>
<feature type="region of interest" description="Disordered" evidence="2">
    <location>
        <begin position="344"/>
        <end position="367"/>
    </location>
</feature>
<comment type="caution">
    <text evidence="4">The sequence shown here is derived from an EMBL/GenBank/DDBJ whole genome shotgun (WGS) entry which is preliminary data.</text>
</comment>
<dbReference type="PROSITE" id="PS50008">
    <property type="entry name" value="PIPLC_Y_DOMAIN"/>
    <property type="match status" value="1"/>
</dbReference>
<dbReference type="InterPro" id="IPR035892">
    <property type="entry name" value="C2_domain_sf"/>
</dbReference>
<dbReference type="Gene3D" id="2.60.40.150">
    <property type="entry name" value="C2 domain"/>
    <property type="match status" value="1"/>
</dbReference>
<reference evidence="4" key="1">
    <citation type="submission" date="2022-11" db="EMBL/GenBank/DDBJ databases">
        <authorList>
            <person name="Scott C."/>
            <person name="Bruce N."/>
        </authorList>
    </citation>
    <scope>NUCLEOTIDE SEQUENCE</scope>
</reference>
<dbReference type="CDD" id="cd08598">
    <property type="entry name" value="PI-PLC1c_yeast"/>
    <property type="match status" value="1"/>
</dbReference>
<accession>A0A9P1M7V2</accession>
<dbReference type="GO" id="GO:0004435">
    <property type="term" value="F:phosphatidylinositol-4,5-bisphosphate phospholipase C activity"/>
    <property type="evidence" value="ECO:0007669"/>
    <property type="project" value="UniProtKB-EC"/>
</dbReference>
<comment type="catalytic activity">
    <reaction evidence="1">
        <text>a 1,2-diacyl-sn-glycero-3-phospho-(1D-myo-inositol-4,5-bisphosphate) + H2O = 1D-myo-inositol 1,4,5-trisphosphate + a 1,2-diacyl-sn-glycerol + H(+)</text>
        <dbReference type="Rhea" id="RHEA:33179"/>
        <dbReference type="ChEBI" id="CHEBI:15377"/>
        <dbReference type="ChEBI" id="CHEBI:15378"/>
        <dbReference type="ChEBI" id="CHEBI:17815"/>
        <dbReference type="ChEBI" id="CHEBI:58456"/>
        <dbReference type="ChEBI" id="CHEBI:203600"/>
        <dbReference type="EC" id="3.1.4.11"/>
    </reaction>
</comment>
<keyword evidence="1" id="KW-0378">Hydrolase</keyword>
<dbReference type="InterPro" id="IPR056584">
    <property type="entry name" value="EF-hand_15"/>
</dbReference>
<dbReference type="InterPro" id="IPR000909">
    <property type="entry name" value="PLipase_C_PInositol-sp_X_dom"/>
</dbReference>
<keyword evidence="1" id="KW-0443">Lipid metabolism</keyword>
<name>A0A9P1M7V2_9PEZI</name>
<evidence type="ECO:0000313" key="4">
    <source>
        <dbReference type="EMBL" id="CAI4211510.1"/>
    </source>
</evidence>
<dbReference type="EC" id="3.1.4.11" evidence="1"/>
<feature type="compositionally biased region" description="Basic and acidic residues" evidence="2">
    <location>
        <begin position="521"/>
        <end position="546"/>
    </location>
</feature>
<dbReference type="GO" id="GO:0051209">
    <property type="term" value="P:release of sequestered calcium ion into cytosol"/>
    <property type="evidence" value="ECO:0007669"/>
    <property type="project" value="TreeGrafter"/>
</dbReference>
<dbReference type="CDD" id="cd00275">
    <property type="entry name" value="C2_PLC_like"/>
    <property type="match status" value="1"/>
</dbReference>
<dbReference type="PROSITE" id="PS50007">
    <property type="entry name" value="PIPLC_X_DOMAIN"/>
    <property type="match status" value="1"/>
</dbReference>
<dbReference type="PANTHER" id="PTHR10336">
    <property type="entry name" value="PHOSPHOINOSITIDE-SPECIFIC PHOSPHOLIPASE C FAMILY PROTEIN"/>
    <property type="match status" value="1"/>
</dbReference>
<dbReference type="SUPFAM" id="SSF49562">
    <property type="entry name" value="C2 domain (Calcium/lipid-binding domain, CaLB)"/>
    <property type="match status" value="1"/>
</dbReference>
<feature type="domain" description="PI-PLC Y-box" evidence="3">
    <location>
        <begin position="381"/>
        <end position="479"/>
    </location>
</feature>
<dbReference type="InterPro" id="IPR001711">
    <property type="entry name" value="PLipase_C_Pinositol-sp_Y"/>
</dbReference>
<keyword evidence="1" id="KW-0442">Lipid degradation</keyword>
<organism evidence="4 5">
    <name type="scientific">Parascedosporium putredinis</name>
    <dbReference type="NCBI Taxonomy" id="1442378"/>
    <lineage>
        <taxon>Eukaryota</taxon>
        <taxon>Fungi</taxon>
        <taxon>Dikarya</taxon>
        <taxon>Ascomycota</taxon>
        <taxon>Pezizomycotina</taxon>
        <taxon>Sordariomycetes</taxon>
        <taxon>Hypocreomycetidae</taxon>
        <taxon>Microascales</taxon>
        <taxon>Microascaceae</taxon>
        <taxon>Parascedosporium</taxon>
    </lineage>
</organism>
<dbReference type="OrthoDB" id="269822at2759"/>
<evidence type="ECO:0000259" key="3">
    <source>
        <dbReference type="PROSITE" id="PS50008"/>
    </source>
</evidence>
<dbReference type="Pfam" id="PF23617">
    <property type="entry name" value="EF-hand_15"/>
    <property type="match status" value="1"/>
</dbReference>
<proteinExistence type="predicted"/>
<gene>
    <name evidence="4" type="ORF">PPNO1_LOCUS1293</name>
</gene>
<dbReference type="SMART" id="SM00148">
    <property type="entry name" value="PLCXc"/>
    <property type="match status" value="1"/>
</dbReference>